<comment type="subcellular location">
    <subcellularLocation>
        <location evidence="1">Chromosome</location>
        <location evidence="1">Centromere</location>
        <location evidence="1">Kinetochore</location>
    </subcellularLocation>
</comment>
<keyword evidence="5" id="KW-0067">ATP-binding</keyword>
<sequence length="902" mass="101828">MCLTFQISGLNLSVPLIHVLAFICIKTSITDVSWGRMTSHRKVFEDVVSNALKMPDDNQAINFACTQLECMYQFTTSHSEVKAMCSHAVKKFYEDRRFRGNDHVLRIFQVLIRVSQNMGASGIYEKIEQAGYFKNSLKFHVLWAEAEGDKKNQKKFKEIWTLARQRIPPSKSNVDSAFREVATNKFPEICSWFEDEDPEKTLNIFAPSTKNRRRSSVAFLERAAVPSVPIPPIPSMKTIQFMSKSNPLRAVIVDRDDGYRGISAEEYRVAKTDDLADMDITVMHPIEEEPEMDMETEKEENIESKKMRIYSPVRQPLHPKQDMKAPSPLVAHTSFTSNFYNKAMNAFSETMKVEEVVHSPMDKPSDATYDVQKTPSSTSCTPSASKESFAIFIDEDEEKEDENRVMPPPPPIRPRGLSARPSVTPSAPLHPPPPATFDDDPFDDNEPTVAGFNRGKQDRFLTSTPAIRGFDMDNEEPNFWMDKGSDGGMELDLNLSAIDKDGEGEKNAPSTTTTSSAGSAFARKRKSFGGGVVGDKARSSIGPKGGAPNQEIDNAVLSKEMNCMKIGGDEKINPWDRDIRGAIMSSCSIPVNRHDLAGTIKQPKNGQKMELGGEIYSLDDMIGEGGFAKVFLCTNEKKELLAMKYETPSCEWEVYILEALRKRVRNETVMESLMQVTDAFIYKNCSLILSEYLPMGTLLQSANNNIDPHWSIVVYLGMQMANVLKDVHAANIIHGDAKPDNWMIMEKINEDASIAELLESRNLRLIDWGRAIDMKALGGRSLYGRAGTENFDCIEMMEDRPWTYHPDFYSFCGTVYVLHMKEYMTVSPSLNGRYAPLKMFKRRVTTLALWTEIFDECFNIPEGAPLPSWSLIHEKLKGYFVENMDRSAWKEAVRKFNKSLQA</sequence>
<dbReference type="GO" id="GO:0000776">
    <property type="term" value="C:kinetochore"/>
    <property type="evidence" value="ECO:0000318"/>
    <property type="project" value="GO_Central"/>
</dbReference>
<gene>
    <name evidence="8" type="primary">WBGene00304695</name>
</gene>
<evidence type="ECO:0000256" key="2">
    <source>
        <dbReference type="ARBA" id="ARBA00022454"/>
    </source>
</evidence>
<dbReference type="Proteomes" id="UP000005239">
    <property type="component" value="Unassembled WGS sequence"/>
</dbReference>
<evidence type="ECO:0000313" key="8">
    <source>
        <dbReference type="EnsemblMetazoa" id="PPA46916b.1"/>
    </source>
</evidence>
<evidence type="ECO:0000256" key="6">
    <source>
        <dbReference type="SAM" id="MobiDB-lite"/>
    </source>
</evidence>
<feature type="compositionally biased region" description="Low complexity" evidence="6">
    <location>
        <begin position="508"/>
        <end position="521"/>
    </location>
</feature>
<dbReference type="Gene3D" id="1.10.510.10">
    <property type="entry name" value="Transferase(Phosphotransferase) domain 1"/>
    <property type="match status" value="1"/>
</dbReference>
<organism evidence="8 9">
    <name type="scientific">Pristionchus pacificus</name>
    <name type="common">Parasitic nematode worm</name>
    <dbReference type="NCBI Taxonomy" id="54126"/>
    <lineage>
        <taxon>Eukaryota</taxon>
        <taxon>Metazoa</taxon>
        <taxon>Ecdysozoa</taxon>
        <taxon>Nematoda</taxon>
        <taxon>Chromadorea</taxon>
        <taxon>Rhabditida</taxon>
        <taxon>Rhabditina</taxon>
        <taxon>Diplogasteromorpha</taxon>
        <taxon>Diplogasteroidea</taxon>
        <taxon>Neodiplogasteridae</taxon>
        <taxon>Pristionchus</taxon>
    </lineage>
</organism>
<dbReference type="InterPro" id="IPR015661">
    <property type="entry name" value="Bub1/Mad3"/>
</dbReference>
<keyword evidence="4" id="KW-0137">Centromere</keyword>
<keyword evidence="2" id="KW-0158">Chromosome</keyword>
<dbReference type="AlphaFoldDB" id="A0A8R1Z7L0"/>
<accession>A0A8R1Z7L0</accession>
<dbReference type="GO" id="GO:0007094">
    <property type="term" value="P:mitotic spindle assembly checkpoint signaling"/>
    <property type="evidence" value="ECO:0000318"/>
    <property type="project" value="GO_Central"/>
</dbReference>
<dbReference type="GO" id="GO:0032991">
    <property type="term" value="C:protein-containing complex"/>
    <property type="evidence" value="ECO:0007669"/>
    <property type="project" value="UniProtKB-ARBA"/>
</dbReference>
<evidence type="ECO:0000256" key="4">
    <source>
        <dbReference type="ARBA" id="ARBA00023328"/>
    </source>
</evidence>
<dbReference type="InterPro" id="IPR017441">
    <property type="entry name" value="Protein_kinase_ATP_BS"/>
</dbReference>
<evidence type="ECO:0000259" key="7">
    <source>
        <dbReference type="PROSITE" id="PS50011"/>
    </source>
</evidence>
<dbReference type="InterPro" id="IPR011009">
    <property type="entry name" value="Kinase-like_dom_sf"/>
</dbReference>
<protein>
    <recommendedName>
        <fullName evidence="7">Protein kinase domain-containing protein</fullName>
    </recommendedName>
</protein>
<feature type="region of interest" description="Disordered" evidence="6">
    <location>
        <begin position="500"/>
        <end position="551"/>
    </location>
</feature>
<feature type="binding site" evidence="5">
    <location>
        <position position="644"/>
    </location>
    <ligand>
        <name>ATP</name>
        <dbReference type="ChEBI" id="CHEBI:30616"/>
    </ligand>
</feature>
<keyword evidence="9" id="KW-1185">Reference proteome</keyword>
<dbReference type="SUPFAM" id="SSF56112">
    <property type="entry name" value="Protein kinase-like (PK-like)"/>
    <property type="match status" value="1"/>
</dbReference>
<dbReference type="Gene3D" id="1.25.40.430">
    <property type="match status" value="1"/>
</dbReference>
<dbReference type="EnsemblMetazoa" id="PPA46916b.1">
    <property type="protein sequence ID" value="PPA46916b.1"/>
    <property type="gene ID" value="WBGene00304695"/>
</dbReference>
<proteinExistence type="predicted"/>
<dbReference type="PANTHER" id="PTHR14030:SF4">
    <property type="entry name" value="BUB1 KINASE, ISOFORM A-RELATED"/>
    <property type="match status" value="1"/>
</dbReference>
<dbReference type="PROSITE" id="PS50011">
    <property type="entry name" value="PROTEIN_KINASE_DOM"/>
    <property type="match status" value="1"/>
</dbReference>
<dbReference type="Pfam" id="PF00069">
    <property type="entry name" value="Pkinase"/>
    <property type="match status" value="1"/>
</dbReference>
<dbReference type="InterPro" id="IPR000719">
    <property type="entry name" value="Prot_kinase_dom"/>
</dbReference>
<dbReference type="PANTHER" id="PTHR14030">
    <property type="entry name" value="MITOTIC CHECKPOINT SERINE/THREONINE-PROTEIN KINASE BUB1"/>
    <property type="match status" value="1"/>
</dbReference>
<evidence type="ECO:0000256" key="3">
    <source>
        <dbReference type="ARBA" id="ARBA00022838"/>
    </source>
</evidence>
<feature type="compositionally biased region" description="Low complexity" evidence="6">
    <location>
        <begin position="373"/>
        <end position="388"/>
    </location>
</feature>
<dbReference type="SMART" id="SM00220">
    <property type="entry name" value="S_TKc"/>
    <property type="match status" value="1"/>
</dbReference>
<dbReference type="GO" id="GO:0005524">
    <property type="term" value="F:ATP binding"/>
    <property type="evidence" value="ECO:0007669"/>
    <property type="project" value="UniProtKB-UniRule"/>
</dbReference>
<reference evidence="9" key="1">
    <citation type="journal article" date="2008" name="Nat. Genet.">
        <title>The Pristionchus pacificus genome provides a unique perspective on nematode lifestyle and parasitism.</title>
        <authorList>
            <person name="Dieterich C."/>
            <person name="Clifton S.W."/>
            <person name="Schuster L.N."/>
            <person name="Chinwalla A."/>
            <person name="Delehaunty K."/>
            <person name="Dinkelacker I."/>
            <person name="Fulton L."/>
            <person name="Fulton R."/>
            <person name="Godfrey J."/>
            <person name="Minx P."/>
            <person name="Mitreva M."/>
            <person name="Roeseler W."/>
            <person name="Tian H."/>
            <person name="Witte H."/>
            <person name="Yang S.P."/>
            <person name="Wilson R.K."/>
            <person name="Sommer R.J."/>
        </authorList>
    </citation>
    <scope>NUCLEOTIDE SEQUENCE [LARGE SCALE GENOMIC DNA]</scope>
    <source>
        <strain evidence="9">PS312</strain>
    </source>
</reference>
<dbReference type="GO" id="GO:0004672">
    <property type="term" value="F:protein kinase activity"/>
    <property type="evidence" value="ECO:0000318"/>
    <property type="project" value="GO_Central"/>
</dbReference>
<evidence type="ECO:0000256" key="1">
    <source>
        <dbReference type="ARBA" id="ARBA00004629"/>
    </source>
</evidence>
<name>A0A8R1Z7L0_PRIPA</name>
<keyword evidence="3" id="KW-0995">Kinetochore</keyword>
<dbReference type="PROSITE" id="PS00107">
    <property type="entry name" value="PROTEIN_KINASE_ATP"/>
    <property type="match status" value="1"/>
</dbReference>
<feature type="domain" description="Protein kinase" evidence="7">
    <location>
        <begin position="616"/>
        <end position="902"/>
    </location>
</feature>
<feature type="region of interest" description="Disordered" evidence="6">
    <location>
        <begin position="362"/>
        <end position="435"/>
    </location>
</feature>
<reference evidence="8" key="2">
    <citation type="submission" date="2022-06" db="UniProtKB">
        <authorList>
            <consortium name="EnsemblMetazoa"/>
        </authorList>
    </citation>
    <scope>IDENTIFICATION</scope>
    <source>
        <strain evidence="8">PS312</strain>
    </source>
</reference>
<dbReference type="GO" id="GO:0005634">
    <property type="term" value="C:nucleus"/>
    <property type="evidence" value="ECO:0000318"/>
    <property type="project" value="GO_Central"/>
</dbReference>
<evidence type="ECO:0000313" key="9">
    <source>
        <dbReference type="Proteomes" id="UP000005239"/>
    </source>
</evidence>
<dbReference type="GO" id="GO:0051754">
    <property type="term" value="P:meiotic sister chromatid cohesion, centromeric"/>
    <property type="evidence" value="ECO:0000318"/>
    <property type="project" value="GO_Central"/>
</dbReference>
<evidence type="ECO:0000256" key="5">
    <source>
        <dbReference type="PROSITE-ProRule" id="PRU10141"/>
    </source>
</evidence>
<keyword evidence="5" id="KW-0547">Nucleotide-binding</keyword>